<evidence type="ECO:0000256" key="10">
    <source>
        <dbReference type="ARBA" id="ARBA00022827"/>
    </source>
</evidence>
<evidence type="ECO:0000256" key="3">
    <source>
        <dbReference type="ARBA" id="ARBA00005201"/>
    </source>
</evidence>
<comment type="pathway">
    <text evidence="3 15">Cofactor biosynthesis; FMN biosynthesis; FMN from riboflavin (ATP route): step 1/1.</text>
</comment>
<evidence type="ECO:0000313" key="17">
    <source>
        <dbReference type="EMBL" id="SHH35967.1"/>
    </source>
</evidence>
<dbReference type="PANTHER" id="PTHR22749">
    <property type="entry name" value="RIBOFLAVIN KINASE/FMN ADENYLYLTRANSFERASE"/>
    <property type="match status" value="1"/>
</dbReference>
<proteinExistence type="inferred from homology"/>
<dbReference type="InterPro" id="IPR002606">
    <property type="entry name" value="Riboflavin_kinase_bac"/>
</dbReference>
<dbReference type="PANTHER" id="PTHR22749:SF6">
    <property type="entry name" value="RIBOFLAVIN KINASE"/>
    <property type="match status" value="1"/>
</dbReference>
<dbReference type="AlphaFoldDB" id="A0A1M5SBK1"/>
<evidence type="ECO:0000256" key="11">
    <source>
        <dbReference type="ARBA" id="ARBA00022840"/>
    </source>
</evidence>
<dbReference type="FunFam" id="3.40.50.620:FF:000021">
    <property type="entry name" value="Riboflavin biosynthesis protein"/>
    <property type="match status" value="1"/>
</dbReference>
<dbReference type="NCBIfam" id="NF004160">
    <property type="entry name" value="PRK05627.1-3"/>
    <property type="match status" value="1"/>
</dbReference>
<dbReference type="SUPFAM" id="SSF82114">
    <property type="entry name" value="Riboflavin kinase-like"/>
    <property type="match status" value="1"/>
</dbReference>
<evidence type="ECO:0000256" key="2">
    <source>
        <dbReference type="ARBA" id="ARBA00004726"/>
    </source>
</evidence>
<accession>A0A1M5SBK1</accession>
<dbReference type="GO" id="GO:0009231">
    <property type="term" value="P:riboflavin biosynthetic process"/>
    <property type="evidence" value="ECO:0007669"/>
    <property type="project" value="InterPro"/>
</dbReference>
<evidence type="ECO:0000256" key="5">
    <source>
        <dbReference type="ARBA" id="ARBA00022643"/>
    </source>
</evidence>
<dbReference type="Pfam" id="PF06574">
    <property type="entry name" value="FAD_syn"/>
    <property type="match status" value="1"/>
</dbReference>
<keyword evidence="7 15" id="KW-0548">Nucleotidyltransferase</keyword>
<dbReference type="GO" id="GO:0005524">
    <property type="term" value="F:ATP binding"/>
    <property type="evidence" value="ECO:0007669"/>
    <property type="project" value="UniProtKB-UniRule"/>
</dbReference>
<keyword evidence="6 15" id="KW-0808">Transferase</keyword>
<dbReference type="SMART" id="SM00904">
    <property type="entry name" value="Flavokinase"/>
    <property type="match status" value="1"/>
</dbReference>
<keyword evidence="8 15" id="KW-0547">Nucleotide-binding</keyword>
<dbReference type="Gene3D" id="2.40.30.30">
    <property type="entry name" value="Riboflavin kinase-like"/>
    <property type="match status" value="1"/>
</dbReference>
<comment type="similarity">
    <text evidence="15">Belongs to the ribF family.</text>
</comment>
<dbReference type="InterPro" id="IPR023468">
    <property type="entry name" value="Riboflavin_kinase"/>
</dbReference>
<keyword evidence="11 15" id="KW-0067">ATP-binding</keyword>
<protein>
    <recommendedName>
        <fullName evidence="15">Riboflavin biosynthesis protein</fullName>
    </recommendedName>
    <domain>
        <recommendedName>
            <fullName evidence="15">Riboflavin kinase</fullName>
            <ecNumber evidence="15">2.7.1.26</ecNumber>
        </recommendedName>
        <alternativeName>
            <fullName evidence="15">Flavokinase</fullName>
        </alternativeName>
    </domain>
    <domain>
        <recommendedName>
            <fullName evidence="15">FMN adenylyltransferase</fullName>
            <ecNumber evidence="15">2.7.7.2</ecNumber>
        </recommendedName>
        <alternativeName>
            <fullName evidence="15">FAD pyrophosphorylase</fullName>
        </alternativeName>
        <alternativeName>
            <fullName evidence="15">FAD synthase</fullName>
        </alternativeName>
    </domain>
</protein>
<name>A0A1M5SBK1_9FLAO</name>
<keyword evidence="18" id="KW-1185">Reference proteome</keyword>
<reference evidence="18" key="1">
    <citation type="submission" date="2016-11" db="EMBL/GenBank/DDBJ databases">
        <authorList>
            <person name="Varghese N."/>
            <person name="Submissions S."/>
        </authorList>
    </citation>
    <scope>NUCLEOTIDE SEQUENCE [LARGE SCALE GENOMIC DNA]</scope>
    <source>
        <strain evidence="18">DSM 100572</strain>
    </source>
</reference>
<dbReference type="Pfam" id="PF01687">
    <property type="entry name" value="Flavokinase"/>
    <property type="match status" value="1"/>
</dbReference>
<keyword evidence="10 15" id="KW-0274">FAD</keyword>
<comment type="pathway">
    <text evidence="2 15">Cofactor biosynthesis; FAD biosynthesis; FAD from FMN: step 1/1.</text>
</comment>
<comment type="function">
    <text evidence="1">Catalyzes the phosphorylation of riboflavin to FMN followed by the adenylation of FMN to FAD.</text>
</comment>
<dbReference type="UniPathway" id="UPA00277">
    <property type="reaction ID" value="UER00407"/>
</dbReference>
<dbReference type="UniPathway" id="UPA00276">
    <property type="reaction ID" value="UER00406"/>
</dbReference>
<comment type="catalytic activity">
    <reaction evidence="14 15">
        <text>FMN + ATP + H(+) = FAD + diphosphate</text>
        <dbReference type="Rhea" id="RHEA:17237"/>
        <dbReference type="ChEBI" id="CHEBI:15378"/>
        <dbReference type="ChEBI" id="CHEBI:30616"/>
        <dbReference type="ChEBI" id="CHEBI:33019"/>
        <dbReference type="ChEBI" id="CHEBI:57692"/>
        <dbReference type="ChEBI" id="CHEBI:58210"/>
        <dbReference type="EC" id="2.7.7.2"/>
    </reaction>
</comment>
<dbReference type="Gene3D" id="3.40.50.620">
    <property type="entry name" value="HUPs"/>
    <property type="match status" value="1"/>
</dbReference>
<dbReference type="GO" id="GO:0003919">
    <property type="term" value="F:FMN adenylyltransferase activity"/>
    <property type="evidence" value="ECO:0007669"/>
    <property type="project" value="UniProtKB-UniRule"/>
</dbReference>
<dbReference type="CDD" id="cd02064">
    <property type="entry name" value="FAD_synthetase_N"/>
    <property type="match status" value="1"/>
</dbReference>
<sequence>MLSNILNLQVIHNYHNFPENINTVVTIGTFDGVHVGHRKILDQLISESKKKGLKSVLLTFFPHPRMVIQANNSIKLINTIEERIEILSKTDLDYLVIHPFDKEFSNLGAFDFVRDVLVNQLNVKELVVGYDHRFGKNREGDFEQLKEYSHTFDFNIKEIKAQDINNTAVSSTKIRTALQSGDIKTASEFLTTPFFIHGIVVKGQQLGNTIGFPTANIEIPQVYKLTPKNGAYIVRATHKENIYYGMLNIGNRPTVSGKNKTIEAHLFDFNTDIYGDEIKIEFLQFLRDEQNFKSVDGLKEQLEKDKKDSLDYLQTITSSNAS</sequence>
<dbReference type="GO" id="GO:0008531">
    <property type="term" value="F:riboflavin kinase activity"/>
    <property type="evidence" value="ECO:0007669"/>
    <property type="project" value="UniProtKB-UniRule"/>
</dbReference>
<dbReference type="GO" id="GO:0006747">
    <property type="term" value="P:FAD biosynthetic process"/>
    <property type="evidence" value="ECO:0007669"/>
    <property type="project" value="UniProtKB-UniRule"/>
</dbReference>
<keyword evidence="5 15" id="KW-0288">FMN</keyword>
<organism evidence="17 18">
    <name type="scientific">Wenyingzhuangia marina</name>
    <dbReference type="NCBI Taxonomy" id="1195760"/>
    <lineage>
        <taxon>Bacteria</taxon>
        <taxon>Pseudomonadati</taxon>
        <taxon>Bacteroidota</taxon>
        <taxon>Flavobacteriia</taxon>
        <taxon>Flavobacteriales</taxon>
        <taxon>Flavobacteriaceae</taxon>
        <taxon>Wenyingzhuangia</taxon>
    </lineage>
</organism>
<evidence type="ECO:0000256" key="7">
    <source>
        <dbReference type="ARBA" id="ARBA00022695"/>
    </source>
</evidence>
<evidence type="ECO:0000256" key="8">
    <source>
        <dbReference type="ARBA" id="ARBA00022741"/>
    </source>
</evidence>
<evidence type="ECO:0000256" key="12">
    <source>
        <dbReference type="ARBA" id="ARBA00023268"/>
    </source>
</evidence>
<dbReference type="InterPro" id="IPR014729">
    <property type="entry name" value="Rossmann-like_a/b/a_fold"/>
</dbReference>
<evidence type="ECO:0000256" key="1">
    <source>
        <dbReference type="ARBA" id="ARBA00002121"/>
    </source>
</evidence>
<keyword evidence="9 15" id="KW-0418">Kinase</keyword>
<keyword evidence="12" id="KW-0511">Multifunctional enzyme</keyword>
<evidence type="ECO:0000256" key="9">
    <source>
        <dbReference type="ARBA" id="ARBA00022777"/>
    </source>
</evidence>
<dbReference type="InterPro" id="IPR015864">
    <property type="entry name" value="FAD_synthase"/>
</dbReference>
<evidence type="ECO:0000256" key="4">
    <source>
        <dbReference type="ARBA" id="ARBA00022630"/>
    </source>
</evidence>
<dbReference type="PIRSF" id="PIRSF004491">
    <property type="entry name" value="FAD_Synth"/>
    <property type="match status" value="1"/>
</dbReference>
<dbReference type="STRING" id="1195760.SAMN05444281_0228"/>
<feature type="domain" description="Riboflavin kinase" evidence="16">
    <location>
        <begin position="189"/>
        <end position="314"/>
    </location>
</feature>
<dbReference type="InterPro" id="IPR023465">
    <property type="entry name" value="Riboflavin_kinase_dom_sf"/>
</dbReference>
<dbReference type="SUPFAM" id="SSF52374">
    <property type="entry name" value="Nucleotidylyl transferase"/>
    <property type="match status" value="1"/>
</dbReference>
<dbReference type="EMBL" id="FQXQ01000001">
    <property type="protein sequence ID" value="SHH35967.1"/>
    <property type="molecule type" value="Genomic_DNA"/>
</dbReference>
<comment type="catalytic activity">
    <reaction evidence="13 15">
        <text>riboflavin + ATP = FMN + ADP + H(+)</text>
        <dbReference type="Rhea" id="RHEA:14357"/>
        <dbReference type="ChEBI" id="CHEBI:15378"/>
        <dbReference type="ChEBI" id="CHEBI:30616"/>
        <dbReference type="ChEBI" id="CHEBI:57986"/>
        <dbReference type="ChEBI" id="CHEBI:58210"/>
        <dbReference type="ChEBI" id="CHEBI:456216"/>
        <dbReference type="EC" id="2.7.1.26"/>
    </reaction>
</comment>
<dbReference type="FunFam" id="2.40.30.30:FF:000003">
    <property type="entry name" value="Riboflavin biosynthesis protein"/>
    <property type="match status" value="1"/>
</dbReference>
<dbReference type="NCBIfam" id="NF004162">
    <property type="entry name" value="PRK05627.1-5"/>
    <property type="match status" value="1"/>
</dbReference>
<evidence type="ECO:0000256" key="14">
    <source>
        <dbReference type="ARBA" id="ARBA00049494"/>
    </source>
</evidence>
<dbReference type="GO" id="GO:0009398">
    <property type="term" value="P:FMN biosynthetic process"/>
    <property type="evidence" value="ECO:0007669"/>
    <property type="project" value="UniProtKB-UniRule"/>
</dbReference>
<dbReference type="NCBIfam" id="TIGR00083">
    <property type="entry name" value="ribF"/>
    <property type="match status" value="1"/>
</dbReference>
<evidence type="ECO:0000313" key="18">
    <source>
        <dbReference type="Proteomes" id="UP000184109"/>
    </source>
</evidence>
<gene>
    <name evidence="17" type="ORF">SAMN05444281_0228</name>
</gene>
<evidence type="ECO:0000259" key="16">
    <source>
        <dbReference type="SMART" id="SM00904"/>
    </source>
</evidence>
<dbReference type="Proteomes" id="UP000184109">
    <property type="component" value="Unassembled WGS sequence"/>
</dbReference>
<dbReference type="EC" id="2.7.7.2" evidence="15"/>
<evidence type="ECO:0000256" key="15">
    <source>
        <dbReference type="PIRNR" id="PIRNR004491"/>
    </source>
</evidence>
<evidence type="ECO:0000256" key="13">
    <source>
        <dbReference type="ARBA" id="ARBA00047880"/>
    </source>
</evidence>
<keyword evidence="4 15" id="KW-0285">Flavoprotein</keyword>
<dbReference type="InterPro" id="IPR015865">
    <property type="entry name" value="Riboflavin_kinase_bac/euk"/>
</dbReference>
<dbReference type="EC" id="2.7.1.26" evidence="15"/>
<evidence type="ECO:0000256" key="6">
    <source>
        <dbReference type="ARBA" id="ARBA00022679"/>
    </source>
</evidence>